<dbReference type="AlphaFoldDB" id="A0A2Z4Y3E0"/>
<organism evidence="1 2">
    <name type="scientific">Sumerlaea chitinivorans</name>
    <dbReference type="NCBI Taxonomy" id="2250252"/>
    <lineage>
        <taxon>Bacteria</taxon>
        <taxon>Candidatus Sumerlaeota</taxon>
        <taxon>Candidatus Sumerlaeia</taxon>
        <taxon>Candidatus Sumerlaeales</taxon>
        <taxon>Candidatus Sumerlaeaceae</taxon>
        <taxon>Candidatus Sumerlaea</taxon>
    </lineage>
</organism>
<accession>A0A2Z4Y3E0</accession>
<sequence length="159" mass="17486">MRDISDPRLRRMLFIHNGAIYVGDSTGLASPVREVAKTLRKGYIVGIAPDGDQGGGLTDISVLGGNYPIRRGLVEIAKVARSPMVFAFGVVRNKKFYVKYDAPWFVRDGDDAGAVAEAFLQDCARKFEEVILNYPECVWWTRPLCQALGLKSASSASED</sequence>
<name>A0A2Z4Y3E0_SUMC1</name>
<evidence type="ECO:0008006" key="3">
    <source>
        <dbReference type="Google" id="ProtNLM"/>
    </source>
</evidence>
<dbReference type="EMBL" id="CP030759">
    <property type="protein sequence ID" value="AXA35509.1"/>
    <property type="molecule type" value="Genomic_DNA"/>
</dbReference>
<evidence type="ECO:0000313" key="2">
    <source>
        <dbReference type="Proteomes" id="UP000262583"/>
    </source>
</evidence>
<proteinExistence type="predicted"/>
<gene>
    <name evidence="1" type="ORF">BRCON_0732</name>
</gene>
<reference evidence="1 2" key="1">
    <citation type="submission" date="2018-05" db="EMBL/GenBank/DDBJ databases">
        <title>A metagenomic window into the 2 km-deep terrestrial subsurface aquifer revealed taxonomically and functionally diverse microbial community comprising novel uncultured bacterial lineages.</title>
        <authorList>
            <person name="Kadnikov V.V."/>
            <person name="Mardanov A.V."/>
            <person name="Beletsky A.V."/>
            <person name="Banks D."/>
            <person name="Pimenov N.V."/>
            <person name="Frank Y.A."/>
            <person name="Karnachuk O.V."/>
            <person name="Ravin N.V."/>
        </authorList>
    </citation>
    <scope>NUCLEOTIDE SEQUENCE [LARGE SCALE GENOMIC DNA]</scope>
    <source>
        <strain evidence="1">BY</strain>
    </source>
</reference>
<dbReference type="Proteomes" id="UP000262583">
    <property type="component" value="Chromosome"/>
</dbReference>
<protein>
    <recommendedName>
        <fullName evidence="3">Lipid A biosynthesis lauroyl acyltransferase</fullName>
    </recommendedName>
</protein>
<evidence type="ECO:0000313" key="1">
    <source>
        <dbReference type="EMBL" id="AXA35509.1"/>
    </source>
</evidence>
<dbReference type="KEGG" id="schv:BRCON_0732"/>